<sequence length="107" mass="11996">MEKRTELFTPASLDFVFLKVYLSCHADDSPFFRQGSFCACCPEFVELASYSSKPAELFPEESSLCGKIFFAFLRAALLPPPAFISIPEPPTLWPQQSESPHNIFARG</sequence>
<evidence type="ECO:0000313" key="1">
    <source>
        <dbReference type="EMBL" id="MCG5031960.1"/>
    </source>
</evidence>
<keyword evidence="2" id="KW-1185">Reference proteome</keyword>
<proteinExistence type="predicted"/>
<dbReference type="EMBL" id="JAKNCT010000018">
    <property type="protein sequence ID" value="MCG5031960.1"/>
    <property type="molecule type" value="Genomic_DNA"/>
</dbReference>
<organism evidence="1 2">
    <name type="scientific">Mesosutterella porci</name>
    <dbReference type="NCBI Taxonomy" id="2915351"/>
    <lineage>
        <taxon>Bacteria</taxon>
        <taxon>Pseudomonadati</taxon>
        <taxon>Pseudomonadota</taxon>
        <taxon>Betaproteobacteria</taxon>
        <taxon>Burkholderiales</taxon>
        <taxon>Sutterellaceae</taxon>
        <taxon>Mesosutterella</taxon>
    </lineage>
</organism>
<evidence type="ECO:0000313" key="2">
    <source>
        <dbReference type="Proteomes" id="UP001297600"/>
    </source>
</evidence>
<gene>
    <name evidence="1" type="ORF">MAF45_10995</name>
</gene>
<name>A0ABS9MTJ7_9BURK</name>
<dbReference type="Proteomes" id="UP001297600">
    <property type="component" value="Unassembled WGS sequence"/>
</dbReference>
<comment type="caution">
    <text evidence="1">The sequence shown here is derived from an EMBL/GenBank/DDBJ whole genome shotgun (WGS) entry which is preliminary data.</text>
</comment>
<accession>A0ABS9MTJ7</accession>
<reference evidence="1 2" key="1">
    <citation type="submission" date="2022-02" db="EMBL/GenBank/DDBJ databases">
        <title>Mesosutterella porci, a novel member of the family Sutterellaceae from pig feces.</title>
        <authorList>
            <person name="Wylensek D."/>
            <person name="Clavel T."/>
        </authorList>
    </citation>
    <scope>NUCLEOTIDE SEQUENCE [LARGE SCALE GENOMIC DNA]</scope>
    <source>
        <strain evidence="2">oilRF-744-wt-GAM-9</strain>
    </source>
</reference>
<protein>
    <submittedName>
        <fullName evidence="1">Uncharacterized protein</fullName>
    </submittedName>
</protein>